<dbReference type="AlphaFoldDB" id="A0A285T0F7"/>
<evidence type="ECO:0000313" key="1">
    <source>
        <dbReference type="EMBL" id="SOC14677.1"/>
    </source>
</evidence>
<keyword evidence="2" id="KW-1185">Reference proteome</keyword>
<accession>A0A285T0F7</accession>
<proteinExistence type="predicted"/>
<dbReference type="EMBL" id="OBMT01000012">
    <property type="protein sequence ID" value="SOC14677.1"/>
    <property type="molecule type" value="Genomic_DNA"/>
</dbReference>
<dbReference type="Proteomes" id="UP000219111">
    <property type="component" value="Unassembled WGS sequence"/>
</dbReference>
<reference evidence="2" key="1">
    <citation type="submission" date="2017-08" db="EMBL/GenBank/DDBJ databases">
        <authorList>
            <person name="Varghese N."/>
            <person name="Submissions S."/>
        </authorList>
    </citation>
    <scope>NUCLEOTIDE SEQUENCE [LARGE SCALE GENOMIC DNA]</scope>
    <source>
        <strain evidence="2">JA276</strain>
    </source>
</reference>
<evidence type="ECO:0000313" key="2">
    <source>
        <dbReference type="Proteomes" id="UP000219111"/>
    </source>
</evidence>
<organism evidence="1 2">
    <name type="scientific">Rhodobacter maris</name>
    <dbReference type="NCBI Taxonomy" id="446682"/>
    <lineage>
        <taxon>Bacteria</taxon>
        <taxon>Pseudomonadati</taxon>
        <taxon>Pseudomonadota</taxon>
        <taxon>Alphaproteobacteria</taxon>
        <taxon>Rhodobacterales</taxon>
        <taxon>Rhodobacter group</taxon>
        <taxon>Rhodobacter</taxon>
    </lineage>
</organism>
<sequence>MVLSVALLLPCALVGFLALSHLPVAVPQGVVSLLETRANRALSGRIGLHIGGAALAVEPGFVPEVRLSLVQLDQPSGLPIAALPEIRAQFRLAGLLSGRIEPQNLSLRGARVALFRRADGRLDLALPEAEDGAALAGLDLTDPNRLTDAIEAFFATPVLAPVDEITAEDLHIRLVDARTDRVWEVRDGQVRLTQDAETIALSLGFDVGERDRLPAQVALTASTSKRSHRAAFGAAVTEVPAADLAVQSPALAILGLLDAPISGTIHSGITEAGEMERLDATLRIGAGALHPVEGAKPVDFEGADLRLHYDPLERRVDIDRLDLQSRALRLGASGQVLLRDFESGLPREALAQVALSDIQSDPEGLFETPARISRGALDLRLRLDPFRVDLGQVQLVEGTRRVEGRGNVSAGPEGWTVAFDAAVGEITSADLLALWPKALVPHTRDWLFENVATGQLRNVRAAVRLRPGAEPRLELGYEFRGADVQVLRTLPPVRAGRGFAGITENRHTLMVEEGRLVAPEGGEIEVADSVMTVPDIRENPARAEVKLVTRSPIPAALSLLDQEPFHFLSKAGQRPDIARGWAEAHTTLKFLLEKHIRAEDVAFEVEARLTDVQSEKLVPGHVIAAPVLRLRADGAGMTVAGAGRFDIVPFQGRWTQRFGPEERGHSTVDGFVEVTPAGLEHLKIGLPKGAVAGAGWGHLALDLRKDAPTRYDFRTDLKGLTLSIPEVGWSKAAATKALLTLAGTLGPVATVEKLTAEAPGLSAAGRIELSASGFKAARFDTLTLGRWFSGAVELTGRGVNRPPDIAVRSGKLDLRALPDLGQGRNGSDGGAISARFDQVTVTDGIVLTGLAGRFANRGGLTGDFDATLNGGPALSGQVVPHKGRVAVRILADDGGAVLAAAGIFAKARGGKLDLALLPLEAKSYSGSAKITNLKVRDAPVLASMLSAASVIGLLEQLNGDGILFSDVSSTFRITPQGVSVETGEAIGASMGVTMTGAYYPETKALKMEGVVTPFYLVNAIGQIFARKGEGLFGFTYRIDGTADRPQISINPLSIFTPGAFREIFRRPPPQLVTE</sequence>
<gene>
    <name evidence="1" type="ORF">SAMN05877831_11261</name>
</gene>
<name>A0A285T0F7_9RHOB</name>
<protein>
    <submittedName>
        <fullName evidence="1">AsmA-like protein</fullName>
    </submittedName>
</protein>